<dbReference type="RefSeq" id="WP_074696367.1">
    <property type="nucleotide sequence ID" value="NZ_FNJN01000006.1"/>
</dbReference>
<organism evidence="3 4">
    <name type="scientific">Microbacterium testaceum (strain StLB037)</name>
    <dbReference type="NCBI Taxonomy" id="979556"/>
    <lineage>
        <taxon>Bacteria</taxon>
        <taxon>Bacillati</taxon>
        <taxon>Actinomycetota</taxon>
        <taxon>Actinomycetes</taxon>
        <taxon>Micrococcales</taxon>
        <taxon>Microbacteriaceae</taxon>
        <taxon>Microbacterium</taxon>
    </lineage>
</organism>
<evidence type="ECO:0000313" key="3">
    <source>
        <dbReference type="EMBL" id="SDP24008.1"/>
    </source>
</evidence>
<feature type="transmembrane region" description="Helical" evidence="1">
    <location>
        <begin position="27"/>
        <end position="47"/>
    </location>
</feature>
<accession>A0A1H0R4V7</accession>
<sequence>MTSASASASAAADKAQDSTAFRVAARIGYVVLGLLHLLIGVIAISIATGSGGESADQSGALGQVAQAPAGMLLLWVIVIGLAALAVWQVAEAVAERGPDAKKRWAHRAKDVGTAVAYGAIAVTAFTVVSGGRSDSGEQTRTLSAQLMATPAGVVLLVIIGLAVAVIGVAFVVRGVTKAFMKNISSPGGTAGRGIRTFGMVGYIAKGIAVGVAGILFLVAAFAHDPNAAGGLDAALRSLAGLPFGQIVLWLVGAGLVVYGLFCFARARYARM</sequence>
<feature type="domain" description="DUF1206" evidence="2">
    <location>
        <begin position="27"/>
        <end position="93"/>
    </location>
</feature>
<gene>
    <name evidence="3" type="ORF">SAMN04487788_2639</name>
</gene>
<proteinExistence type="predicted"/>
<feature type="transmembrane region" description="Helical" evidence="1">
    <location>
        <begin position="151"/>
        <end position="172"/>
    </location>
</feature>
<dbReference type="Proteomes" id="UP000186456">
    <property type="component" value="Unassembled WGS sequence"/>
</dbReference>
<dbReference type="Pfam" id="PF06724">
    <property type="entry name" value="DUF1206"/>
    <property type="match status" value="3"/>
</dbReference>
<evidence type="ECO:0000313" key="4">
    <source>
        <dbReference type="Proteomes" id="UP000186456"/>
    </source>
</evidence>
<feature type="transmembrane region" description="Helical" evidence="1">
    <location>
        <begin position="243"/>
        <end position="264"/>
    </location>
</feature>
<evidence type="ECO:0000256" key="1">
    <source>
        <dbReference type="SAM" id="Phobius"/>
    </source>
</evidence>
<feature type="transmembrane region" description="Helical" evidence="1">
    <location>
        <begin position="67"/>
        <end position="90"/>
    </location>
</feature>
<keyword evidence="1" id="KW-0472">Membrane</keyword>
<feature type="transmembrane region" description="Helical" evidence="1">
    <location>
        <begin position="202"/>
        <end position="223"/>
    </location>
</feature>
<dbReference type="AlphaFoldDB" id="A0A1H0R4V7"/>
<evidence type="ECO:0000259" key="2">
    <source>
        <dbReference type="Pfam" id="PF06724"/>
    </source>
</evidence>
<dbReference type="InterPro" id="IPR009597">
    <property type="entry name" value="DUF1206"/>
</dbReference>
<name>A0A1H0R4V7_MICTS</name>
<feature type="domain" description="DUF1206" evidence="2">
    <location>
        <begin position="112"/>
        <end position="176"/>
    </location>
</feature>
<protein>
    <recommendedName>
        <fullName evidence="2">DUF1206 domain-containing protein</fullName>
    </recommendedName>
</protein>
<reference evidence="3 4" key="1">
    <citation type="submission" date="2016-10" db="EMBL/GenBank/DDBJ databases">
        <authorList>
            <person name="de Groot N.N."/>
        </authorList>
    </citation>
    <scope>NUCLEOTIDE SEQUENCE [LARGE SCALE GENOMIC DNA]</scope>
    <source>
        <strain evidence="3 4">StLB037</strain>
    </source>
</reference>
<feature type="domain" description="DUF1206" evidence="2">
    <location>
        <begin position="200"/>
        <end position="268"/>
    </location>
</feature>
<feature type="transmembrane region" description="Helical" evidence="1">
    <location>
        <begin position="111"/>
        <end position="131"/>
    </location>
</feature>
<keyword evidence="1" id="KW-0812">Transmembrane</keyword>
<keyword evidence="1" id="KW-1133">Transmembrane helix</keyword>
<dbReference type="EMBL" id="FNJN01000006">
    <property type="protein sequence ID" value="SDP24008.1"/>
    <property type="molecule type" value="Genomic_DNA"/>
</dbReference>